<feature type="region of interest" description="Disordered" evidence="1">
    <location>
        <begin position="1"/>
        <end position="48"/>
    </location>
</feature>
<dbReference type="Gene3D" id="3.40.50.150">
    <property type="entry name" value="Vaccinia Virus protein VP39"/>
    <property type="match status" value="1"/>
</dbReference>
<evidence type="ECO:0000313" key="3">
    <source>
        <dbReference type="Proteomes" id="UP001240483"/>
    </source>
</evidence>
<dbReference type="Proteomes" id="UP001240483">
    <property type="component" value="Unassembled WGS sequence"/>
</dbReference>
<gene>
    <name evidence="2" type="ORF">QP116_04355</name>
</gene>
<dbReference type="AlphaFoldDB" id="A0AAP4FDE9"/>
<comment type="caution">
    <text evidence="2">The sequence shown here is derived from an EMBL/GenBank/DDBJ whole genome shotgun (WGS) entry which is preliminary data.</text>
</comment>
<dbReference type="RefSeq" id="WP_285332896.1">
    <property type="nucleotide sequence ID" value="NZ_JASODW010000004.1"/>
</dbReference>
<feature type="compositionally biased region" description="Basic residues" evidence="1">
    <location>
        <begin position="1"/>
        <end position="15"/>
    </location>
</feature>
<proteinExistence type="predicted"/>
<evidence type="ECO:0000313" key="2">
    <source>
        <dbReference type="EMBL" id="MDK6274976.1"/>
    </source>
</evidence>
<dbReference type="EMBL" id="JASODW010000004">
    <property type="protein sequence ID" value="MDK6274976.1"/>
    <property type="molecule type" value="Genomic_DNA"/>
</dbReference>
<accession>A0AAP4FDE9</accession>
<dbReference type="SUPFAM" id="SSF53335">
    <property type="entry name" value="S-adenosyl-L-methionine-dependent methyltransferases"/>
    <property type="match status" value="1"/>
</dbReference>
<name>A0AAP4FDE9_9MICC</name>
<organism evidence="2 3">
    <name type="scientific">Pseudoglutamicibacter cumminsii</name>
    <dbReference type="NCBI Taxonomy" id="156979"/>
    <lineage>
        <taxon>Bacteria</taxon>
        <taxon>Bacillati</taxon>
        <taxon>Actinomycetota</taxon>
        <taxon>Actinomycetes</taxon>
        <taxon>Micrococcales</taxon>
        <taxon>Micrococcaceae</taxon>
        <taxon>Pseudoglutamicibacter</taxon>
    </lineage>
</organism>
<dbReference type="CDD" id="cd02440">
    <property type="entry name" value="AdoMet_MTases"/>
    <property type="match status" value="1"/>
</dbReference>
<reference evidence="2" key="1">
    <citation type="submission" date="2023-05" db="EMBL/GenBank/DDBJ databases">
        <title>Cataloging the Phylogenetic Diversity of Human Bladder Bacteria.</title>
        <authorList>
            <person name="Du J."/>
        </authorList>
    </citation>
    <scope>NUCLEOTIDE SEQUENCE</scope>
    <source>
        <strain evidence="2">UMB9978</strain>
    </source>
</reference>
<sequence length="313" mass="34092">MSRGSSRRKRGRAARRSQALQVESLASDGGVDSDADVPPVGPADLREGQWPISTGMVALERDPYSDDTWTVLVNGVPSSSVNLSDPRHLDFEYMRWMALVLGMFFGREDRVRALHLGGGAAAFPRYVNAEFPESRQVVVELDARLNELVRGWFDLPRAPFLRLRSGDALDVVPTLMAGSRDVVVRDVFAGDTTPDGFVDSGFVAEVARVLAPDGLYLLNVGDGPELNNVRRELPTLKSTFGNIIAVSDPAVFKGRRRGNIVMAASNRPFGDTAKLVKGLLSDPLPAQLIEGAELDARFGLADSRTKDRGQSMR</sequence>
<protein>
    <submittedName>
        <fullName evidence="2">Fused MFS/spermidine synthase</fullName>
    </submittedName>
</protein>
<dbReference type="InterPro" id="IPR029063">
    <property type="entry name" value="SAM-dependent_MTases_sf"/>
</dbReference>
<evidence type="ECO:0000256" key="1">
    <source>
        <dbReference type="SAM" id="MobiDB-lite"/>
    </source>
</evidence>
<dbReference type="NCBIfam" id="NF037959">
    <property type="entry name" value="MFS_SpdSyn"/>
    <property type="match status" value="1"/>
</dbReference>